<sequence length="186" mass="20846">MKLTETALPGVFIVEPAVFGDHRGWFMETFSDAKFREQGIDIAFVQDNQSYSATKGTLRGLHYQLNPKAQTKLVRCTRGVIFDVAVDVRQGSPTYSKWFGIELSAENKKQLLIPKGFAHGFMTLTEDVEVQYKCDELYAPDCDGGILWNDPAIGIEWPLHVTPVLSGKDEKAPVLKDAVLNFTYNN</sequence>
<dbReference type="Gene3D" id="2.60.120.10">
    <property type="entry name" value="Jelly Rolls"/>
    <property type="match status" value="1"/>
</dbReference>
<name>A0A089LK98_PAEBO</name>
<feature type="site" description="Participates in a stacking interaction with the thymidine ring of dTDP-4-oxo-6-deoxyglucose" evidence="2">
    <location>
        <position position="138"/>
    </location>
</feature>
<comment type="pathway">
    <text evidence="3">Carbohydrate biosynthesis; dTDP-L-rhamnose biosynthesis.</text>
</comment>
<dbReference type="InterPro" id="IPR000888">
    <property type="entry name" value="RmlC-like"/>
</dbReference>
<dbReference type="GO" id="GO:0000271">
    <property type="term" value="P:polysaccharide biosynthetic process"/>
    <property type="evidence" value="ECO:0007669"/>
    <property type="project" value="TreeGrafter"/>
</dbReference>
<keyword evidence="5" id="KW-1185">Reference proteome</keyword>
<dbReference type="EMBL" id="CP009285">
    <property type="protein sequence ID" value="AIQ60515.1"/>
    <property type="molecule type" value="Genomic_DNA"/>
</dbReference>
<evidence type="ECO:0000313" key="4">
    <source>
        <dbReference type="EMBL" id="AIQ60515.1"/>
    </source>
</evidence>
<evidence type="ECO:0000313" key="5">
    <source>
        <dbReference type="Proteomes" id="UP000029518"/>
    </source>
</evidence>
<dbReference type="Proteomes" id="UP000029518">
    <property type="component" value="Chromosome"/>
</dbReference>
<comment type="similarity">
    <text evidence="3">Belongs to the dTDP-4-dehydrorhamnose 3,5-epimerase family.</text>
</comment>
<evidence type="ECO:0000256" key="3">
    <source>
        <dbReference type="RuleBase" id="RU364069"/>
    </source>
</evidence>
<evidence type="ECO:0000256" key="1">
    <source>
        <dbReference type="PIRSR" id="PIRSR600888-1"/>
    </source>
</evidence>
<dbReference type="NCBIfam" id="TIGR01221">
    <property type="entry name" value="rmlC"/>
    <property type="match status" value="1"/>
</dbReference>
<organism evidence="4 5">
    <name type="scientific">Paenibacillus borealis</name>
    <dbReference type="NCBI Taxonomy" id="160799"/>
    <lineage>
        <taxon>Bacteria</taxon>
        <taxon>Bacillati</taxon>
        <taxon>Bacillota</taxon>
        <taxon>Bacilli</taxon>
        <taxon>Bacillales</taxon>
        <taxon>Paenibacillaceae</taxon>
        <taxon>Paenibacillus</taxon>
    </lineage>
</organism>
<dbReference type="KEGG" id="pbd:PBOR_28910"/>
<dbReference type="RefSeq" id="WP_042217105.1">
    <property type="nucleotide sequence ID" value="NZ_CP009285.1"/>
</dbReference>
<dbReference type="CDD" id="cd00438">
    <property type="entry name" value="cupin_RmlC"/>
    <property type="match status" value="1"/>
</dbReference>
<comment type="function">
    <text evidence="3">Catalyzes the epimerization of the C3' and C5'positions of dTDP-6-deoxy-D-xylo-4-hexulose, forming dTDP-6-deoxy-L-lyxo-4-hexulose.</text>
</comment>
<dbReference type="PANTHER" id="PTHR21047">
    <property type="entry name" value="DTDP-6-DEOXY-D-GLUCOSE-3,5 EPIMERASE"/>
    <property type="match status" value="1"/>
</dbReference>
<dbReference type="SUPFAM" id="SSF51182">
    <property type="entry name" value="RmlC-like cupins"/>
    <property type="match status" value="1"/>
</dbReference>
<gene>
    <name evidence="4" type="ORF">PBOR_28910</name>
</gene>
<dbReference type="Pfam" id="PF00908">
    <property type="entry name" value="dTDP_sugar_isom"/>
    <property type="match status" value="1"/>
</dbReference>
<proteinExistence type="inferred from homology"/>
<evidence type="ECO:0000256" key="2">
    <source>
        <dbReference type="PIRSR" id="PIRSR600888-3"/>
    </source>
</evidence>
<protein>
    <recommendedName>
        <fullName evidence="3">dTDP-4-dehydrorhamnose 3,5-epimerase</fullName>
        <ecNumber evidence="3">5.1.3.13</ecNumber>
    </recommendedName>
    <alternativeName>
        <fullName evidence="3">Thymidine diphospho-4-keto-rhamnose 3,5-epimerase</fullName>
    </alternativeName>
</protein>
<dbReference type="InterPro" id="IPR014710">
    <property type="entry name" value="RmlC-like_jellyroll"/>
</dbReference>
<dbReference type="EC" id="5.1.3.13" evidence="3"/>
<dbReference type="GO" id="GO:0005829">
    <property type="term" value="C:cytosol"/>
    <property type="evidence" value="ECO:0007669"/>
    <property type="project" value="TreeGrafter"/>
</dbReference>
<dbReference type="AlphaFoldDB" id="A0A089LK98"/>
<feature type="active site" description="Proton donor" evidence="1">
    <location>
        <position position="132"/>
    </location>
</feature>
<accession>A0A089LK98</accession>
<dbReference type="InterPro" id="IPR011051">
    <property type="entry name" value="RmlC_Cupin_sf"/>
</dbReference>
<dbReference type="HOGENOM" id="CLU_090940_1_1_9"/>
<reference evidence="4" key="1">
    <citation type="submission" date="2014-08" db="EMBL/GenBank/DDBJ databases">
        <title>Comparative genomics of the Paenibacillus odorifer group.</title>
        <authorList>
            <person name="den Bakker H.C."/>
            <person name="Tsai Y.-C.Y.-C."/>
            <person name="Martin N."/>
            <person name="Korlach J."/>
            <person name="Wiedmann M."/>
        </authorList>
    </citation>
    <scope>NUCLEOTIDE SEQUENCE [LARGE SCALE GENOMIC DNA]</scope>
    <source>
        <strain evidence="4">DSM 13188</strain>
    </source>
</reference>
<feature type="active site" description="Proton acceptor" evidence="1">
    <location>
        <position position="62"/>
    </location>
</feature>
<keyword evidence="3" id="KW-0413">Isomerase</keyword>
<comment type="catalytic activity">
    <reaction evidence="3">
        <text>dTDP-4-dehydro-6-deoxy-alpha-D-glucose = dTDP-4-dehydro-beta-L-rhamnose</text>
        <dbReference type="Rhea" id="RHEA:16969"/>
        <dbReference type="ChEBI" id="CHEBI:57649"/>
        <dbReference type="ChEBI" id="CHEBI:62830"/>
        <dbReference type="EC" id="5.1.3.13"/>
    </reaction>
</comment>
<dbReference type="GO" id="GO:0008830">
    <property type="term" value="F:dTDP-4-dehydrorhamnose 3,5-epimerase activity"/>
    <property type="evidence" value="ECO:0007669"/>
    <property type="project" value="UniProtKB-UniRule"/>
</dbReference>
<dbReference type="PANTHER" id="PTHR21047:SF2">
    <property type="entry name" value="THYMIDINE DIPHOSPHO-4-KETO-RHAMNOSE 3,5-EPIMERASE"/>
    <property type="match status" value="1"/>
</dbReference>
<dbReference type="OrthoDB" id="9800680at2"/>
<dbReference type="GO" id="GO:0019305">
    <property type="term" value="P:dTDP-rhamnose biosynthetic process"/>
    <property type="evidence" value="ECO:0007669"/>
    <property type="project" value="UniProtKB-UniRule"/>
</dbReference>
<dbReference type="UniPathway" id="UPA00124"/>
<comment type="subunit">
    <text evidence="3">Homodimer.</text>
</comment>